<evidence type="ECO:0000256" key="11">
    <source>
        <dbReference type="SAM" id="Phobius"/>
    </source>
</evidence>
<evidence type="ECO:0000256" key="8">
    <source>
        <dbReference type="ARBA" id="ARBA00023012"/>
    </source>
</evidence>
<feature type="transmembrane region" description="Helical" evidence="11">
    <location>
        <begin position="74"/>
        <end position="98"/>
    </location>
</feature>
<keyword evidence="11" id="KW-1133">Transmembrane helix</keyword>
<keyword evidence="11" id="KW-0812">Transmembrane</keyword>
<reference evidence="13 16" key="2">
    <citation type="submission" date="2019-07" db="EMBL/GenBank/DDBJ databases">
        <title>Whole genome shotgun sequence of Myxococcus fulvus NBRC 100333.</title>
        <authorList>
            <person name="Hosoyama A."/>
            <person name="Uohara A."/>
            <person name="Ohji S."/>
            <person name="Ichikawa N."/>
        </authorList>
    </citation>
    <scope>NUCLEOTIDE SEQUENCE [LARGE SCALE GENOMIC DNA]</scope>
    <source>
        <strain evidence="13 16">NBRC 100333</strain>
    </source>
</reference>
<dbReference type="Pfam" id="PF02518">
    <property type="entry name" value="HATPase_c"/>
    <property type="match status" value="1"/>
</dbReference>
<feature type="transmembrane region" description="Helical" evidence="11">
    <location>
        <begin position="40"/>
        <end position="62"/>
    </location>
</feature>
<keyword evidence="9" id="KW-0175">Coiled coil</keyword>
<name>A0A511TA32_MYXFU</name>
<evidence type="ECO:0000256" key="1">
    <source>
        <dbReference type="ARBA" id="ARBA00000085"/>
    </source>
</evidence>
<feature type="domain" description="Histidine kinase" evidence="12">
    <location>
        <begin position="202"/>
        <end position="417"/>
    </location>
</feature>
<evidence type="ECO:0000256" key="6">
    <source>
        <dbReference type="ARBA" id="ARBA00022777"/>
    </source>
</evidence>
<dbReference type="PROSITE" id="PS50109">
    <property type="entry name" value="HIS_KIN"/>
    <property type="match status" value="1"/>
</dbReference>
<gene>
    <name evidence="13" type="ORF">MFU01_60920</name>
    <name evidence="14" type="ORF">SAMN05443572_102174</name>
</gene>
<evidence type="ECO:0000313" key="15">
    <source>
        <dbReference type="Proteomes" id="UP000183760"/>
    </source>
</evidence>
<organism evidence="13 16">
    <name type="scientific">Myxococcus fulvus</name>
    <dbReference type="NCBI Taxonomy" id="33"/>
    <lineage>
        <taxon>Bacteria</taxon>
        <taxon>Pseudomonadati</taxon>
        <taxon>Myxococcota</taxon>
        <taxon>Myxococcia</taxon>
        <taxon>Myxococcales</taxon>
        <taxon>Cystobacterineae</taxon>
        <taxon>Myxococcaceae</taxon>
        <taxon>Myxococcus</taxon>
    </lineage>
</organism>
<dbReference type="Gene3D" id="1.10.287.130">
    <property type="match status" value="1"/>
</dbReference>
<proteinExistence type="predicted"/>
<dbReference type="CDD" id="cd00082">
    <property type="entry name" value="HisKA"/>
    <property type="match status" value="1"/>
</dbReference>
<dbReference type="STRING" id="1334629.MFUL124B02_32170"/>
<keyword evidence="7" id="KW-0067">ATP-binding</keyword>
<dbReference type="InterPro" id="IPR036890">
    <property type="entry name" value="HATPase_C_sf"/>
</dbReference>
<dbReference type="InterPro" id="IPR003661">
    <property type="entry name" value="HisK_dim/P_dom"/>
</dbReference>
<keyword evidence="3" id="KW-0597">Phosphoprotein</keyword>
<comment type="catalytic activity">
    <reaction evidence="1">
        <text>ATP + protein L-histidine = ADP + protein N-phospho-L-histidine.</text>
        <dbReference type="EC" id="2.7.13.3"/>
    </reaction>
</comment>
<protein>
    <recommendedName>
        <fullName evidence="2">histidine kinase</fullName>
        <ecNumber evidence="2">2.7.13.3</ecNumber>
    </recommendedName>
</protein>
<feature type="region of interest" description="Disordered" evidence="10">
    <location>
        <begin position="422"/>
        <end position="441"/>
    </location>
</feature>
<dbReference type="InterPro" id="IPR036097">
    <property type="entry name" value="HisK_dim/P_sf"/>
</dbReference>
<evidence type="ECO:0000256" key="9">
    <source>
        <dbReference type="SAM" id="Coils"/>
    </source>
</evidence>
<dbReference type="EMBL" id="FOIB01000002">
    <property type="protein sequence ID" value="SET40876.1"/>
    <property type="molecule type" value="Genomic_DNA"/>
</dbReference>
<keyword evidence="6 14" id="KW-0418">Kinase</keyword>
<keyword evidence="11" id="KW-0472">Membrane</keyword>
<evidence type="ECO:0000256" key="5">
    <source>
        <dbReference type="ARBA" id="ARBA00022741"/>
    </source>
</evidence>
<feature type="transmembrane region" description="Helical" evidence="11">
    <location>
        <begin position="17"/>
        <end position="34"/>
    </location>
</feature>
<evidence type="ECO:0000313" key="13">
    <source>
        <dbReference type="EMBL" id="GEN11055.1"/>
    </source>
</evidence>
<dbReference type="OrthoDB" id="9769169at2"/>
<dbReference type="Pfam" id="PF00512">
    <property type="entry name" value="HisKA"/>
    <property type="match status" value="1"/>
</dbReference>
<evidence type="ECO:0000259" key="12">
    <source>
        <dbReference type="PROSITE" id="PS50109"/>
    </source>
</evidence>
<dbReference type="Proteomes" id="UP000183760">
    <property type="component" value="Unassembled WGS sequence"/>
</dbReference>
<dbReference type="SMART" id="SM00387">
    <property type="entry name" value="HATPase_c"/>
    <property type="match status" value="1"/>
</dbReference>
<keyword evidence="5" id="KW-0547">Nucleotide-binding</keyword>
<dbReference type="EMBL" id="BJXR01000043">
    <property type="protein sequence ID" value="GEN11055.1"/>
    <property type="molecule type" value="Genomic_DNA"/>
</dbReference>
<feature type="coiled-coil region" evidence="9">
    <location>
        <begin position="163"/>
        <end position="193"/>
    </location>
</feature>
<evidence type="ECO:0000256" key="3">
    <source>
        <dbReference type="ARBA" id="ARBA00022553"/>
    </source>
</evidence>
<evidence type="ECO:0000256" key="2">
    <source>
        <dbReference type="ARBA" id="ARBA00012438"/>
    </source>
</evidence>
<dbReference type="InterPro" id="IPR005467">
    <property type="entry name" value="His_kinase_dom"/>
</dbReference>
<reference evidence="14 15" key="1">
    <citation type="submission" date="2016-10" db="EMBL/GenBank/DDBJ databases">
        <authorList>
            <person name="Varghese N."/>
            <person name="Submissions S."/>
        </authorList>
    </citation>
    <scope>NUCLEOTIDE SEQUENCE [LARGE SCALE GENOMIC DNA]</scope>
    <source>
        <strain evidence="14 15">DSM 16525</strain>
    </source>
</reference>
<accession>A0A511TA32</accession>
<dbReference type="Gene3D" id="3.30.565.10">
    <property type="entry name" value="Histidine kinase-like ATPase, C-terminal domain"/>
    <property type="match status" value="1"/>
</dbReference>
<dbReference type="PANTHER" id="PTHR43065:SF10">
    <property type="entry name" value="PEROXIDE STRESS-ACTIVATED HISTIDINE KINASE MAK3"/>
    <property type="match status" value="1"/>
</dbReference>
<dbReference type="Proteomes" id="UP000321514">
    <property type="component" value="Unassembled WGS sequence"/>
</dbReference>
<dbReference type="InterPro" id="IPR003594">
    <property type="entry name" value="HATPase_dom"/>
</dbReference>
<evidence type="ECO:0000313" key="14">
    <source>
        <dbReference type="EMBL" id="SET40876.1"/>
    </source>
</evidence>
<keyword evidence="15" id="KW-1185">Reference proteome</keyword>
<evidence type="ECO:0000256" key="10">
    <source>
        <dbReference type="SAM" id="MobiDB-lite"/>
    </source>
</evidence>
<dbReference type="RefSeq" id="WP_074950371.1">
    <property type="nucleotide sequence ID" value="NZ_BJXR01000043.1"/>
</dbReference>
<evidence type="ECO:0000313" key="16">
    <source>
        <dbReference type="Proteomes" id="UP000321514"/>
    </source>
</evidence>
<dbReference type="GO" id="GO:0005524">
    <property type="term" value="F:ATP binding"/>
    <property type="evidence" value="ECO:0007669"/>
    <property type="project" value="UniProtKB-KW"/>
</dbReference>
<dbReference type="PRINTS" id="PR00344">
    <property type="entry name" value="BCTRLSENSOR"/>
</dbReference>
<dbReference type="InterPro" id="IPR004358">
    <property type="entry name" value="Sig_transdc_His_kin-like_C"/>
</dbReference>
<sequence>MAPEVDADWVNSRLKRFTLLACLLIHGLLIVSLWGRWHEVLVVTVAFAGVTGANVVLARGFFSRHTQAAEATRFTLNMVGTVVYGVLSDWALPVWLYLPLNALWVDRFADSGARRRLGLMLVLVAGTALADGAAPEVAASFVLLSVLTYALSEGRVFLTHSTLRELARQHDELAQAHEQLEMAHRRAREQERLSSLGMLAAGVAHEINNPMSYVKSNVNALLMDLRACKNLPPELQEYVDDVLPATADGIRRVVAIVADLRRFARGDPGALEEYDLNEEIAVALRITRTQVQSRCEVEVTLGDLPRLLGRPGQLAQVVVNLLMNAAQAMPSGGRIFLSTRMEADEAVLCIQDSGHGMTPEVRAKLFQPFFTTKPAGEGTGMGLAVVHGIITSHQGRIDVETSPQTGTRFTVRLPRIPPLAMHLPGLSGGVPTPPKSHPDAV</sequence>
<dbReference type="SUPFAM" id="SSF47384">
    <property type="entry name" value="Homodimeric domain of signal transducing histidine kinase"/>
    <property type="match status" value="1"/>
</dbReference>
<dbReference type="SMART" id="SM00388">
    <property type="entry name" value="HisKA"/>
    <property type="match status" value="1"/>
</dbReference>
<dbReference type="AlphaFoldDB" id="A0A511TA32"/>
<dbReference type="GO" id="GO:0000155">
    <property type="term" value="F:phosphorelay sensor kinase activity"/>
    <property type="evidence" value="ECO:0007669"/>
    <property type="project" value="InterPro"/>
</dbReference>
<dbReference type="EC" id="2.7.13.3" evidence="2"/>
<comment type="caution">
    <text evidence="13">The sequence shown here is derived from an EMBL/GenBank/DDBJ whole genome shotgun (WGS) entry which is preliminary data.</text>
</comment>
<keyword evidence="4" id="KW-0808">Transferase</keyword>
<evidence type="ECO:0000256" key="7">
    <source>
        <dbReference type="ARBA" id="ARBA00022840"/>
    </source>
</evidence>
<evidence type="ECO:0000256" key="4">
    <source>
        <dbReference type="ARBA" id="ARBA00022679"/>
    </source>
</evidence>
<keyword evidence="8" id="KW-0902">Two-component regulatory system</keyword>
<dbReference type="PANTHER" id="PTHR43065">
    <property type="entry name" value="SENSOR HISTIDINE KINASE"/>
    <property type="match status" value="1"/>
</dbReference>
<dbReference type="SUPFAM" id="SSF55874">
    <property type="entry name" value="ATPase domain of HSP90 chaperone/DNA topoisomerase II/histidine kinase"/>
    <property type="match status" value="1"/>
</dbReference>